<dbReference type="RefSeq" id="WP_089399569.1">
    <property type="nucleotide sequence ID" value="NZ_FZOT01000006.1"/>
</dbReference>
<keyword evidence="2" id="KW-1185">Reference proteome</keyword>
<reference evidence="1 2" key="1">
    <citation type="submission" date="2017-06" db="EMBL/GenBank/DDBJ databases">
        <authorList>
            <person name="Kim H.J."/>
            <person name="Triplett B.A."/>
        </authorList>
    </citation>
    <scope>NUCLEOTIDE SEQUENCE [LARGE SCALE GENOMIC DNA]</scope>
    <source>
        <strain evidence="1 2">U15</strain>
    </source>
</reference>
<dbReference type="SUPFAM" id="SSF48613">
    <property type="entry name" value="Heme oxygenase-like"/>
    <property type="match status" value="1"/>
</dbReference>
<proteinExistence type="predicted"/>
<dbReference type="Pfam" id="PF01126">
    <property type="entry name" value="Heme_oxygenase"/>
    <property type="match status" value="1"/>
</dbReference>
<dbReference type="EMBL" id="FZOT01000006">
    <property type="protein sequence ID" value="SNS79428.1"/>
    <property type="molecule type" value="Genomic_DNA"/>
</dbReference>
<evidence type="ECO:0000313" key="2">
    <source>
        <dbReference type="Proteomes" id="UP000198284"/>
    </source>
</evidence>
<gene>
    <name evidence="1" type="ORF">SAMN06265795_106207</name>
</gene>
<dbReference type="OrthoDB" id="114943at2"/>
<dbReference type="GO" id="GO:0004392">
    <property type="term" value="F:heme oxygenase (decyclizing) activity"/>
    <property type="evidence" value="ECO:0007669"/>
    <property type="project" value="InterPro"/>
</dbReference>
<organism evidence="1 2">
    <name type="scientific">Noviherbaspirillum humi</name>
    <dbReference type="NCBI Taxonomy" id="1688639"/>
    <lineage>
        <taxon>Bacteria</taxon>
        <taxon>Pseudomonadati</taxon>
        <taxon>Pseudomonadota</taxon>
        <taxon>Betaproteobacteria</taxon>
        <taxon>Burkholderiales</taxon>
        <taxon>Oxalobacteraceae</taxon>
        <taxon>Noviherbaspirillum</taxon>
    </lineage>
</organism>
<dbReference type="InterPro" id="IPR016084">
    <property type="entry name" value="Haem_Oase-like_multi-hlx"/>
</dbReference>
<protein>
    <submittedName>
        <fullName evidence="1">Heme oxygenase</fullName>
    </submittedName>
</protein>
<dbReference type="Gene3D" id="1.20.910.10">
    <property type="entry name" value="Heme oxygenase-like"/>
    <property type="match status" value="1"/>
</dbReference>
<dbReference type="AlphaFoldDB" id="A0A239HEI2"/>
<name>A0A239HEI2_9BURK</name>
<sequence>MPARPALEALRAATRQAHDDLETHLAIARPGAGAAEYHAYLKALWGWMAPFEERLWTAPWPATIEAPARNGKRHWIAEDLRRFDIDERELTALPGGAFTPDLTSAAARFGLAYVIEGSQLGTQVIRKNLEPALAPWNPRWLQGYGPETGRRWRDFTDAIEMHLDDDEARRIAAEAAKAAFRSLAEWFRT</sequence>
<dbReference type="InterPro" id="IPR016053">
    <property type="entry name" value="Haem_Oase-like"/>
</dbReference>
<accession>A0A239HEI2</accession>
<dbReference type="GO" id="GO:0006788">
    <property type="term" value="P:heme oxidation"/>
    <property type="evidence" value="ECO:0007669"/>
    <property type="project" value="InterPro"/>
</dbReference>
<dbReference type="CDD" id="cd19166">
    <property type="entry name" value="HemeO-bac"/>
    <property type="match status" value="1"/>
</dbReference>
<dbReference type="Proteomes" id="UP000198284">
    <property type="component" value="Unassembled WGS sequence"/>
</dbReference>
<evidence type="ECO:0000313" key="1">
    <source>
        <dbReference type="EMBL" id="SNS79428.1"/>
    </source>
</evidence>